<dbReference type="GO" id="GO:0031012">
    <property type="term" value="C:extracellular matrix"/>
    <property type="evidence" value="ECO:0007669"/>
    <property type="project" value="TreeGrafter"/>
</dbReference>
<comment type="caution">
    <text evidence="1">The sequence shown here is derived from an EMBL/GenBank/DDBJ whole genome shotgun (WGS) entry which is preliminary data.</text>
</comment>
<organism evidence="1 2">
    <name type="scientific">Hirundo rustica rustica</name>
    <dbReference type="NCBI Taxonomy" id="333673"/>
    <lineage>
        <taxon>Eukaryota</taxon>
        <taxon>Metazoa</taxon>
        <taxon>Chordata</taxon>
        <taxon>Craniata</taxon>
        <taxon>Vertebrata</taxon>
        <taxon>Euteleostomi</taxon>
        <taxon>Archelosauria</taxon>
        <taxon>Archosauria</taxon>
        <taxon>Dinosauria</taxon>
        <taxon>Saurischia</taxon>
        <taxon>Theropoda</taxon>
        <taxon>Coelurosauria</taxon>
        <taxon>Aves</taxon>
        <taxon>Neognathae</taxon>
        <taxon>Neoaves</taxon>
        <taxon>Telluraves</taxon>
        <taxon>Australaves</taxon>
        <taxon>Passeriformes</taxon>
        <taxon>Sylvioidea</taxon>
        <taxon>Hirundinidae</taxon>
        <taxon>Hirundo</taxon>
    </lineage>
</organism>
<dbReference type="AlphaFoldDB" id="A0A3M0JR94"/>
<dbReference type="GO" id="GO:0016032">
    <property type="term" value="P:viral process"/>
    <property type="evidence" value="ECO:0007669"/>
    <property type="project" value="InterPro"/>
</dbReference>
<gene>
    <name evidence="1" type="ORF">DUI87_20733</name>
</gene>
<reference evidence="1 2" key="1">
    <citation type="submission" date="2018-07" db="EMBL/GenBank/DDBJ databases">
        <title>A high quality draft genome assembly of the barn swallow (H. rustica rustica).</title>
        <authorList>
            <person name="Formenti G."/>
            <person name="Chiara M."/>
            <person name="Poveda L."/>
            <person name="Francoijs K.-J."/>
            <person name="Bonisoli-Alquati A."/>
            <person name="Canova L."/>
            <person name="Gianfranceschi L."/>
            <person name="Horner D.S."/>
            <person name="Saino N."/>
        </authorList>
    </citation>
    <scope>NUCLEOTIDE SEQUENCE [LARGE SCALE GENOMIC DNA]</scope>
    <source>
        <strain evidence="1">Chelidonia</strain>
        <tissue evidence="1">Blood</tissue>
    </source>
</reference>
<proteinExistence type="predicted"/>
<evidence type="ECO:0008006" key="3">
    <source>
        <dbReference type="Google" id="ProtNLM"/>
    </source>
</evidence>
<keyword evidence="2" id="KW-1185">Reference proteome</keyword>
<dbReference type="EMBL" id="QRBI01000131">
    <property type="protein sequence ID" value="RMC03533.1"/>
    <property type="molecule type" value="Genomic_DNA"/>
</dbReference>
<dbReference type="Gene3D" id="1.10.375.10">
    <property type="entry name" value="Human Immunodeficiency Virus Type 1 Capsid Protein"/>
    <property type="match status" value="1"/>
</dbReference>
<evidence type="ECO:0000313" key="2">
    <source>
        <dbReference type="Proteomes" id="UP000269221"/>
    </source>
</evidence>
<evidence type="ECO:0000313" key="1">
    <source>
        <dbReference type="EMBL" id="RMC03533.1"/>
    </source>
</evidence>
<dbReference type="PANTHER" id="PTHR33395">
    <property type="entry name" value="TRANSCRIPTASE, PUTATIVE-RELATED-RELATED"/>
    <property type="match status" value="1"/>
</dbReference>
<dbReference type="OrthoDB" id="416454at2759"/>
<dbReference type="PANTHER" id="PTHR33395:SF22">
    <property type="entry name" value="REVERSE TRANSCRIPTASE DOMAIN-CONTAINING PROTEIN"/>
    <property type="match status" value="1"/>
</dbReference>
<dbReference type="Proteomes" id="UP000269221">
    <property type="component" value="Unassembled WGS sequence"/>
</dbReference>
<dbReference type="GO" id="GO:0007508">
    <property type="term" value="P:larval heart development"/>
    <property type="evidence" value="ECO:0007669"/>
    <property type="project" value="TreeGrafter"/>
</dbReference>
<name>A0A3M0JR94_HIRRU</name>
<sequence>MKLSRKGESWSPEFPSANQCIKIDRLRPKRTHRSEISAVKPKHLPLEINELVCNISDATTLLHCQVPLQNRYEALDLESQPDDLDDLEGNYLPSEPPNYDSSVRWISTSNIKKKRRSWLTGEIPDDWKLANVTPIHKKHGREDPSNYRPVSLTSVPGKIVAQFILSVITQNLQDGQGLRPSQHGFRRGTGNYTRAKGQAGYEPLVQEQCQQTGMGALVQTLQLATPQQPFATIVQGIDEPFLCFAQDEPSSF</sequence>
<dbReference type="GO" id="GO:0061343">
    <property type="term" value="P:cell adhesion involved in heart morphogenesis"/>
    <property type="evidence" value="ECO:0007669"/>
    <property type="project" value="TreeGrafter"/>
</dbReference>
<accession>A0A3M0JR94</accession>
<dbReference type="InterPro" id="IPR008919">
    <property type="entry name" value="Retrov_capsid_N"/>
</dbReference>
<protein>
    <recommendedName>
        <fullName evidence="3">Reverse transcriptase domain-containing protein</fullName>
    </recommendedName>
</protein>